<evidence type="ECO:0000313" key="3">
    <source>
        <dbReference type="EMBL" id="GFZ14417.1"/>
    </source>
</evidence>
<feature type="coiled-coil region" evidence="1">
    <location>
        <begin position="232"/>
        <end position="269"/>
    </location>
</feature>
<organism evidence="3 4">
    <name type="scientific">Actinidia rufa</name>
    <dbReference type="NCBI Taxonomy" id="165716"/>
    <lineage>
        <taxon>Eukaryota</taxon>
        <taxon>Viridiplantae</taxon>
        <taxon>Streptophyta</taxon>
        <taxon>Embryophyta</taxon>
        <taxon>Tracheophyta</taxon>
        <taxon>Spermatophyta</taxon>
        <taxon>Magnoliopsida</taxon>
        <taxon>eudicotyledons</taxon>
        <taxon>Gunneridae</taxon>
        <taxon>Pentapetalae</taxon>
        <taxon>asterids</taxon>
        <taxon>Ericales</taxon>
        <taxon>Actinidiaceae</taxon>
        <taxon>Actinidia</taxon>
    </lineage>
</organism>
<protein>
    <submittedName>
        <fullName evidence="3">Uncharacterized protein</fullName>
    </submittedName>
</protein>
<sequence length="295" mass="32376">MTGSSSRVQLWVKELHGSRGHGGKRCNKLPIMTDTEVKTRESSLPLVMPRCPLVEGTTTYLEMVWLPLRVTRVSPSIPKMNIPGVKVPKIDHYVKEDQLSELAKKVEESKAATSSTKAPGEGTSKKPGEVLGSRASIMASAVALGEGTSKKPGEVLGARASVMASAAVAEKILARVILHVDKEKVNKLFLELGGHQVSPHPWLEGGAGVFPFYTKQGHRKHRRLLDRSGKFSEEAKKANAELQKKSEDAVRLEVEVEVVELRKEEALAKRKVIEEFKSSKDFQEAVENASSKYFG</sequence>
<dbReference type="EMBL" id="BJWL01000024">
    <property type="protein sequence ID" value="GFZ14417.1"/>
    <property type="molecule type" value="Genomic_DNA"/>
</dbReference>
<evidence type="ECO:0000313" key="4">
    <source>
        <dbReference type="Proteomes" id="UP000585474"/>
    </source>
</evidence>
<dbReference type="AlphaFoldDB" id="A0A7J0GU99"/>
<proteinExistence type="predicted"/>
<evidence type="ECO:0000256" key="2">
    <source>
        <dbReference type="SAM" id="MobiDB-lite"/>
    </source>
</evidence>
<gene>
    <name evidence="3" type="ORF">Acr_24g0006070</name>
</gene>
<keyword evidence="1" id="KW-0175">Coiled coil</keyword>
<accession>A0A7J0GU99</accession>
<name>A0A7J0GU99_9ERIC</name>
<reference evidence="3 4" key="1">
    <citation type="submission" date="2019-07" db="EMBL/GenBank/DDBJ databases">
        <title>De Novo Assembly of kiwifruit Actinidia rufa.</title>
        <authorList>
            <person name="Sugita-Konishi S."/>
            <person name="Sato K."/>
            <person name="Mori E."/>
            <person name="Abe Y."/>
            <person name="Kisaki G."/>
            <person name="Hamano K."/>
            <person name="Suezawa K."/>
            <person name="Otani M."/>
            <person name="Fukuda T."/>
            <person name="Manabe T."/>
            <person name="Gomi K."/>
            <person name="Tabuchi M."/>
            <person name="Akimitsu K."/>
            <person name="Kataoka I."/>
        </authorList>
    </citation>
    <scope>NUCLEOTIDE SEQUENCE [LARGE SCALE GENOMIC DNA]</scope>
    <source>
        <strain evidence="4">cv. Fuchu</strain>
    </source>
</reference>
<comment type="caution">
    <text evidence="3">The sequence shown here is derived from an EMBL/GenBank/DDBJ whole genome shotgun (WGS) entry which is preliminary data.</text>
</comment>
<dbReference type="Proteomes" id="UP000585474">
    <property type="component" value="Unassembled WGS sequence"/>
</dbReference>
<evidence type="ECO:0000256" key="1">
    <source>
        <dbReference type="SAM" id="Coils"/>
    </source>
</evidence>
<feature type="region of interest" description="Disordered" evidence="2">
    <location>
        <begin position="105"/>
        <end position="131"/>
    </location>
</feature>
<keyword evidence="4" id="KW-1185">Reference proteome</keyword>